<protein>
    <submittedName>
        <fullName evidence="1">Uncharacterized protein</fullName>
    </submittedName>
</protein>
<name>A0A1Q9BTW3_SYMMI</name>
<comment type="caution">
    <text evidence="1">The sequence shown here is derived from an EMBL/GenBank/DDBJ whole genome shotgun (WGS) entry which is preliminary data.</text>
</comment>
<evidence type="ECO:0000313" key="2">
    <source>
        <dbReference type="Proteomes" id="UP000186817"/>
    </source>
</evidence>
<organism evidence="1 2">
    <name type="scientific">Symbiodinium microadriaticum</name>
    <name type="common">Dinoflagellate</name>
    <name type="synonym">Zooxanthella microadriatica</name>
    <dbReference type="NCBI Taxonomy" id="2951"/>
    <lineage>
        <taxon>Eukaryota</taxon>
        <taxon>Sar</taxon>
        <taxon>Alveolata</taxon>
        <taxon>Dinophyceae</taxon>
        <taxon>Suessiales</taxon>
        <taxon>Symbiodiniaceae</taxon>
        <taxon>Symbiodinium</taxon>
    </lineage>
</organism>
<proteinExistence type="predicted"/>
<evidence type="ECO:0000313" key="1">
    <source>
        <dbReference type="EMBL" id="OLP74119.1"/>
    </source>
</evidence>
<gene>
    <name evidence="1" type="ORF">AK812_SmicGene46436</name>
</gene>
<dbReference type="Proteomes" id="UP000186817">
    <property type="component" value="Unassembled WGS sequence"/>
</dbReference>
<sequence length="79" mass="8564">MPATCPQVSTRDWSGCSGSLMVCVEGSLTQGVRCCIADRGLLGRFSCAEMLTRCIALRDGLCCCWTKQRGSATRFANEH</sequence>
<dbReference type="AlphaFoldDB" id="A0A1Q9BTW3"/>
<reference evidence="1 2" key="1">
    <citation type="submission" date="2016-02" db="EMBL/GenBank/DDBJ databases">
        <title>Genome analysis of coral dinoflagellate symbionts highlights evolutionary adaptations to a symbiotic lifestyle.</title>
        <authorList>
            <person name="Aranda M."/>
            <person name="Li Y."/>
            <person name="Liew Y.J."/>
            <person name="Baumgarten S."/>
            <person name="Simakov O."/>
            <person name="Wilson M."/>
            <person name="Piel J."/>
            <person name="Ashoor H."/>
            <person name="Bougouffa S."/>
            <person name="Bajic V.B."/>
            <person name="Ryu T."/>
            <person name="Ravasi T."/>
            <person name="Bayer T."/>
            <person name="Micklem G."/>
            <person name="Kim H."/>
            <person name="Bhak J."/>
            <person name="Lajeunesse T.C."/>
            <person name="Voolstra C.R."/>
        </authorList>
    </citation>
    <scope>NUCLEOTIDE SEQUENCE [LARGE SCALE GENOMIC DNA]</scope>
    <source>
        <strain evidence="1 2">CCMP2467</strain>
    </source>
</reference>
<dbReference type="EMBL" id="LSRX01004238">
    <property type="protein sequence ID" value="OLP74119.1"/>
    <property type="molecule type" value="Genomic_DNA"/>
</dbReference>
<accession>A0A1Q9BTW3</accession>
<keyword evidence="2" id="KW-1185">Reference proteome</keyword>
<feature type="non-terminal residue" evidence="1">
    <location>
        <position position="79"/>
    </location>
</feature>